<proteinExistence type="predicted"/>
<evidence type="ECO:0000256" key="1">
    <source>
        <dbReference type="ARBA" id="ARBA00023242"/>
    </source>
</evidence>
<evidence type="ECO:0000313" key="4">
    <source>
        <dbReference type="Proteomes" id="UP000758603"/>
    </source>
</evidence>
<sequence length="468" mass="52595">MKRSRSGCLNCKQRKRKCDQARPECQSCKNRNLQCSGYQRPVRWANGIASRGRFVGVNPGLLIPPINPDVSVAISLDSAPATSWGRGSSGTSLNKAFRQDDQNVFDRFLTTGLSAISSGPVHWLAPYLEELSKESTSLLIVVAALQTYLEDGLTVKSMEHLDRALRAFRGELAIQDGQPAISTVCSGLLLCTVCIYQLRPFTPYVGLIADVHNLPDDLGKPPRDPWSHPLSRHFLEVLGVMDLPSNVVGRVNPTRRIWKHIPSTDTLPETPLQTDTEVVTGMPKSLLDIFANLGDEIGTETESRFWDWQAPQNRHPQHHCWNTWRYAGILDLRRRQKLSRPKDTLCVDEQAGYQFHSVPASEAIYARLMVDLEAVYRNFMSTQSMGQAKFPHGILYPYTIASLEISLLKTNSLWQKLLYDFRVSVFQNFGLKTVDKLNELLDQAWQSGSDTFDIDQAAQKQGIEIALL</sequence>
<dbReference type="Gene3D" id="4.10.240.10">
    <property type="entry name" value="Zn(2)-C6 fungal-type DNA-binding domain"/>
    <property type="match status" value="1"/>
</dbReference>
<reference evidence="3" key="1">
    <citation type="journal article" date="2021" name="Nat. Commun.">
        <title>Genetic determinants of endophytism in the Arabidopsis root mycobiome.</title>
        <authorList>
            <person name="Mesny F."/>
            <person name="Miyauchi S."/>
            <person name="Thiergart T."/>
            <person name="Pickel B."/>
            <person name="Atanasova L."/>
            <person name="Karlsson M."/>
            <person name="Huettel B."/>
            <person name="Barry K.W."/>
            <person name="Haridas S."/>
            <person name="Chen C."/>
            <person name="Bauer D."/>
            <person name="Andreopoulos W."/>
            <person name="Pangilinan J."/>
            <person name="LaButti K."/>
            <person name="Riley R."/>
            <person name="Lipzen A."/>
            <person name="Clum A."/>
            <person name="Drula E."/>
            <person name="Henrissat B."/>
            <person name="Kohler A."/>
            <person name="Grigoriev I.V."/>
            <person name="Martin F.M."/>
            <person name="Hacquard S."/>
        </authorList>
    </citation>
    <scope>NUCLEOTIDE SEQUENCE</scope>
    <source>
        <strain evidence="3">MPI-SDFR-AT-0073</strain>
    </source>
</reference>
<organism evidence="3 4">
    <name type="scientific">Truncatella angustata</name>
    <dbReference type="NCBI Taxonomy" id="152316"/>
    <lineage>
        <taxon>Eukaryota</taxon>
        <taxon>Fungi</taxon>
        <taxon>Dikarya</taxon>
        <taxon>Ascomycota</taxon>
        <taxon>Pezizomycotina</taxon>
        <taxon>Sordariomycetes</taxon>
        <taxon>Xylariomycetidae</taxon>
        <taxon>Amphisphaeriales</taxon>
        <taxon>Sporocadaceae</taxon>
        <taxon>Truncatella</taxon>
    </lineage>
</organism>
<dbReference type="OrthoDB" id="3251668at2759"/>
<dbReference type="InterPro" id="IPR036864">
    <property type="entry name" value="Zn2-C6_fun-type_DNA-bd_sf"/>
</dbReference>
<dbReference type="SMART" id="SM00066">
    <property type="entry name" value="GAL4"/>
    <property type="match status" value="1"/>
</dbReference>
<evidence type="ECO:0000313" key="3">
    <source>
        <dbReference type="EMBL" id="KAH6656907.1"/>
    </source>
</evidence>
<dbReference type="CDD" id="cd00067">
    <property type="entry name" value="GAL4"/>
    <property type="match status" value="1"/>
</dbReference>
<comment type="caution">
    <text evidence="3">The sequence shown here is derived from an EMBL/GenBank/DDBJ whole genome shotgun (WGS) entry which is preliminary data.</text>
</comment>
<name>A0A9P8UR26_9PEZI</name>
<dbReference type="EMBL" id="JAGPXC010000002">
    <property type="protein sequence ID" value="KAH6656907.1"/>
    <property type="molecule type" value="Genomic_DNA"/>
</dbReference>
<keyword evidence="4" id="KW-1185">Reference proteome</keyword>
<dbReference type="PROSITE" id="PS00463">
    <property type="entry name" value="ZN2_CY6_FUNGAL_1"/>
    <property type="match status" value="1"/>
</dbReference>
<dbReference type="InterPro" id="IPR001138">
    <property type="entry name" value="Zn2Cys6_DnaBD"/>
</dbReference>
<dbReference type="SUPFAM" id="SSF57701">
    <property type="entry name" value="Zn2/Cys6 DNA-binding domain"/>
    <property type="match status" value="1"/>
</dbReference>
<evidence type="ECO:0000259" key="2">
    <source>
        <dbReference type="PROSITE" id="PS50048"/>
    </source>
</evidence>
<dbReference type="RefSeq" id="XP_045961141.1">
    <property type="nucleotide sequence ID" value="XM_046101917.1"/>
</dbReference>
<dbReference type="PANTHER" id="PTHR37534:SF44">
    <property type="entry name" value="ZN(II)2CYS6 TRANSCRIPTION FACTOR (EUROFUNG)"/>
    <property type="match status" value="1"/>
</dbReference>
<dbReference type="GO" id="GO:0000976">
    <property type="term" value="F:transcription cis-regulatory region binding"/>
    <property type="evidence" value="ECO:0007669"/>
    <property type="project" value="TreeGrafter"/>
</dbReference>
<dbReference type="GO" id="GO:0005634">
    <property type="term" value="C:nucleus"/>
    <property type="evidence" value="ECO:0007669"/>
    <property type="project" value="TreeGrafter"/>
</dbReference>
<dbReference type="AlphaFoldDB" id="A0A9P8UR26"/>
<dbReference type="PROSITE" id="PS50048">
    <property type="entry name" value="ZN2_CY6_FUNGAL_2"/>
    <property type="match status" value="1"/>
</dbReference>
<feature type="domain" description="Zn(2)-C6 fungal-type" evidence="2">
    <location>
        <begin position="7"/>
        <end position="36"/>
    </location>
</feature>
<gene>
    <name evidence="3" type="ORF">BKA67DRAFT_553603</name>
</gene>
<dbReference type="GO" id="GO:0045944">
    <property type="term" value="P:positive regulation of transcription by RNA polymerase II"/>
    <property type="evidence" value="ECO:0007669"/>
    <property type="project" value="TreeGrafter"/>
</dbReference>
<dbReference type="PANTHER" id="PTHR37534">
    <property type="entry name" value="TRANSCRIPTIONAL ACTIVATOR PROTEIN UGA3"/>
    <property type="match status" value="1"/>
</dbReference>
<dbReference type="GO" id="GO:0000981">
    <property type="term" value="F:DNA-binding transcription factor activity, RNA polymerase II-specific"/>
    <property type="evidence" value="ECO:0007669"/>
    <property type="project" value="InterPro"/>
</dbReference>
<keyword evidence="1" id="KW-0539">Nucleus</keyword>
<protein>
    <recommendedName>
        <fullName evidence="2">Zn(2)-C6 fungal-type domain-containing protein</fullName>
    </recommendedName>
</protein>
<accession>A0A9P8UR26</accession>
<dbReference type="GeneID" id="70130809"/>
<dbReference type="Pfam" id="PF00172">
    <property type="entry name" value="Zn_clus"/>
    <property type="match status" value="1"/>
</dbReference>
<dbReference type="Proteomes" id="UP000758603">
    <property type="component" value="Unassembled WGS sequence"/>
</dbReference>
<dbReference type="GO" id="GO:0008270">
    <property type="term" value="F:zinc ion binding"/>
    <property type="evidence" value="ECO:0007669"/>
    <property type="project" value="InterPro"/>
</dbReference>